<dbReference type="Proteomes" id="UP000685013">
    <property type="component" value="Chromosome 12"/>
</dbReference>
<keyword evidence="2" id="KW-1185">Reference proteome</keyword>
<protein>
    <submittedName>
        <fullName evidence="1">Uncharacterized protein</fullName>
    </submittedName>
</protein>
<proteinExistence type="predicted"/>
<accession>A0AAV6MQD7</accession>
<organism evidence="1 2">
    <name type="scientific">Cucurbita argyrosperma subsp. sororia</name>
    <dbReference type="NCBI Taxonomy" id="37648"/>
    <lineage>
        <taxon>Eukaryota</taxon>
        <taxon>Viridiplantae</taxon>
        <taxon>Streptophyta</taxon>
        <taxon>Embryophyta</taxon>
        <taxon>Tracheophyta</taxon>
        <taxon>Spermatophyta</taxon>
        <taxon>Magnoliopsida</taxon>
        <taxon>eudicotyledons</taxon>
        <taxon>Gunneridae</taxon>
        <taxon>Pentapetalae</taxon>
        <taxon>rosids</taxon>
        <taxon>fabids</taxon>
        <taxon>Cucurbitales</taxon>
        <taxon>Cucurbitaceae</taxon>
        <taxon>Cucurbiteae</taxon>
        <taxon>Cucurbita</taxon>
    </lineage>
</organism>
<sequence>MDDSEADEFKLNTENFSQLIVKIEEVKDETLFRYSRIRRCFSNNHLTPIKFHILNINYVYVVRKAARRTLSSAKNKVESQYTATRGRLGFKESNFYEESTSPTRDYILYTVDMGVEENEYEKLLPGRICGAWTL</sequence>
<dbReference type="EMBL" id="JAGKQH010000012">
    <property type="protein sequence ID" value="KAG6585341.1"/>
    <property type="molecule type" value="Genomic_DNA"/>
</dbReference>
<evidence type="ECO:0000313" key="2">
    <source>
        <dbReference type="Proteomes" id="UP000685013"/>
    </source>
</evidence>
<dbReference type="AlphaFoldDB" id="A0AAV6MQD7"/>
<reference evidence="1 2" key="1">
    <citation type="journal article" date="2021" name="Hortic Res">
        <title>The domestication of Cucurbita argyrosperma as revealed by the genome of its wild relative.</title>
        <authorList>
            <person name="Barrera-Redondo J."/>
            <person name="Sanchez-de la Vega G."/>
            <person name="Aguirre-Liguori J.A."/>
            <person name="Castellanos-Morales G."/>
            <person name="Gutierrez-Guerrero Y.T."/>
            <person name="Aguirre-Dugua X."/>
            <person name="Aguirre-Planter E."/>
            <person name="Tenaillon M.I."/>
            <person name="Lira-Saade R."/>
            <person name="Eguiarte L.E."/>
        </authorList>
    </citation>
    <scope>NUCLEOTIDE SEQUENCE [LARGE SCALE GENOMIC DNA]</scope>
    <source>
        <strain evidence="1">JBR-2021</strain>
    </source>
</reference>
<evidence type="ECO:0000313" key="1">
    <source>
        <dbReference type="EMBL" id="KAG6585341.1"/>
    </source>
</evidence>
<gene>
    <name evidence="1" type="ORF">SDJN03_18074</name>
</gene>
<comment type="caution">
    <text evidence="1">The sequence shown here is derived from an EMBL/GenBank/DDBJ whole genome shotgun (WGS) entry which is preliminary data.</text>
</comment>
<name>A0AAV6MQD7_9ROSI</name>
<feature type="non-terminal residue" evidence="1">
    <location>
        <position position="1"/>
    </location>
</feature>